<dbReference type="InterPro" id="IPR001633">
    <property type="entry name" value="EAL_dom"/>
</dbReference>
<dbReference type="InterPro" id="IPR001610">
    <property type="entry name" value="PAC"/>
</dbReference>
<dbReference type="AlphaFoldDB" id="A0A212L6X7"/>
<sequence length="750" mass="86181">MKINFLQRQPELPANNAGMQCLSSGAVEAQCYSSVLRNVYDEIYLLDFVKDEARVLYRGSDVFLPPTEGVSLSSLFGEAVEGLVHPDDTEAMMRFWDPLARHELEAQGQPFATLDIRRKSRNQEYRWVRITAFPIHQPGIDHVVYLGCVQDVDELKRASSIIRENDLLQRQKLDNLRYKAVVDHTRTLVFEWRDNELSYISPRIAELLAGDYNGRIPFDVWREDNVLYSGDSTAFDTCLSRLALGIRSGEMTVRLRRRDGQFIWCKVTYTYLSDDTPGDRYIGTLNDVDAVTRTEQALRLRAELDPLTGAYNTQTFFEKVEAVLRDNPGEPYAVLRFDVAGFKAINEAFGLEEGNRLLRAIARLIRQRLNLENEAFARLTADVFAVCITGDEDKIQHFIHALSTRLEHYSDTFRVKLFFGVCPVENRRTPAHVLCDWAYLAQKTIKGSDLTNYAFYDDALRERLHGESYITDQMYSALEQKQFRLYLQPKVEMSSGRIVGAESLVRWQHPQDGLILPGRFVPLFERNGFIVRMDEYIWDLTCQNLRMWLDKGYKAMPVSVNVSRLHFNDGTLIDKLVQLTDKYRLPRHLLELELTESAFFDNEKALIQCMYELQGRGFVFSMDDFGTGYSSLSSLRDLPFNIVKLDRTFISDGTDNERGQIVARNTIALAKDLNMKIVAEGVETLEHARFLMSCGCNCAQGFYYSQPLDEATFEVLSFIQEKAFWVDALLDKDAHEKGLPLSDEKTFCDF</sequence>
<dbReference type="Gene3D" id="3.20.20.450">
    <property type="entry name" value="EAL domain"/>
    <property type="match status" value="1"/>
</dbReference>
<dbReference type="SMART" id="SM00267">
    <property type="entry name" value="GGDEF"/>
    <property type="match status" value="1"/>
</dbReference>
<dbReference type="InterPro" id="IPR029787">
    <property type="entry name" value="Nucleotide_cyclase"/>
</dbReference>
<evidence type="ECO:0000259" key="1">
    <source>
        <dbReference type="PROSITE" id="PS50113"/>
    </source>
</evidence>
<dbReference type="InterPro" id="IPR043128">
    <property type="entry name" value="Rev_trsase/Diguanyl_cyclase"/>
</dbReference>
<dbReference type="CDD" id="cd01948">
    <property type="entry name" value="EAL"/>
    <property type="match status" value="1"/>
</dbReference>
<dbReference type="PROSITE" id="PS50887">
    <property type="entry name" value="GGDEF"/>
    <property type="match status" value="1"/>
</dbReference>
<dbReference type="NCBIfam" id="TIGR00254">
    <property type="entry name" value="GGDEF"/>
    <property type="match status" value="1"/>
</dbReference>
<dbReference type="SUPFAM" id="SSF55785">
    <property type="entry name" value="PYP-like sensor domain (PAS domain)"/>
    <property type="match status" value="2"/>
</dbReference>
<evidence type="ECO:0000259" key="2">
    <source>
        <dbReference type="PROSITE" id="PS50883"/>
    </source>
</evidence>
<dbReference type="InterPro" id="IPR035919">
    <property type="entry name" value="EAL_sf"/>
</dbReference>
<protein>
    <submittedName>
        <fullName evidence="4">Diguanylate cyclase/phosphodiesterase</fullName>
    </submittedName>
</protein>
<dbReference type="Gene3D" id="3.30.70.270">
    <property type="match status" value="1"/>
</dbReference>
<dbReference type="SUPFAM" id="SSF55073">
    <property type="entry name" value="Nucleotide cyclase"/>
    <property type="match status" value="1"/>
</dbReference>
<evidence type="ECO:0000259" key="3">
    <source>
        <dbReference type="PROSITE" id="PS50887"/>
    </source>
</evidence>
<dbReference type="InterPro" id="IPR013655">
    <property type="entry name" value="PAS_fold_3"/>
</dbReference>
<dbReference type="SMART" id="SM00052">
    <property type="entry name" value="EAL"/>
    <property type="match status" value="1"/>
</dbReference>
<dbReference type="InterPro" id="IPR035965">
    <property type="entry name" value="PAS-like_dom_sf"/>
</dbReference>
<feature type="domain" description="GGDEF" evidence="3">
    <location>
        <begin position="330"/>
        <end position="458"/>
    </location>
</feature>
<gene>
    <name evidence="4" type="ORF">KL86DES1_21018</name>
</gene>
<organism evidence="4">
    <name type="scientific">uncultured Desulfovibrio sp</name>
    <dbReference type="NCBI Taxonomy" id="167968"/>
    <lineage>
        <taxon>Bacteria</taxon>
        <taxon>Pseudomonadati</taxon>
        <taxon>Thermodesulfobacteriota</taxon>
        <taxon>Desulfovibrionia</taxon>
        <taxon>Desulfovibrionales</taxon>
        <taxon>Desulfovibrionaceae</taxon>
        <taxon>Desulfovibrio</taxon>
        <taxon>environmental samples</taxon>
    </lineage>
</organism>
<dbReference type="PANTHER" id="PTHR44757:SF2">
    <property type="entry name" value="BIOFILM ARCHITECTURE MAINTENANCE PROTEIN MBAA"/>
    <property type="match status" value="1"/>
</dbReference>
<reference evidence="4" key="1">
    <citation type="submission" date="2016-08" db="EMBL/GenBank/DDBJ databases">
        <authorList>
            <person name="Seilhamer J.J."/>
        </authorList>
    </citation>
    <scope>NUCLEOTIDE SEQUENCE</scope>
    <source>
        <strain evidence="4">86-1</strain>
    </source>
</reference>
<dbReference type="InterPro" id="IPR000160">
    <property type="entry name" value="GGDEF_dom"/>
</dbReference>
<dbReference type="Pfam" id="PF08447">
    <property type="entry name" value="PAS_3"/>
    <property type="match status" value="1"/>
</dbReference>
<dbReference type="RefSeq" id="WP_179980494.1">
    <property type="nucleotide sequence ID" value="NZ_LT608333.1"/>
</dbReference>
<dbReference type="InterPro" id="IPR052155">
    <property type="entry name" value="Biofilm_reg_signaling"/>
</dbReference>
<dbReference type="SMART" id="SM00086">
    <property type="entry name" value="PAC"/>
    <property type="match status" value="2"/>
</dbReference>
<dbReference type="InterPro" id="IPR000700">
    <property type="entry name" value="PAS-assoc_C"/>
</dbReference>
<evidence type="ECO:0000313" key="4">
    <source>
        <dbReference type="EMBL" id="SCM73079.1"/>
    </source>
</evidence>
<dbReference type="PANTHER" id="PTHR44757">
    <property type="entry name" value="DIGUANYLATE CYCLASE DGCP"/>
    <property type="match status" value="1"/>
</dbReference>
<dbReference type="PROSITE" id="PS50113">
    <property type="entry name" value="PAC"/>
    <property type="match status" value="1"/>
</dbReference>
<feature type="domain" description="PAC" evidence="1">
    <location>
        <begin position="112"/>
        <end position="164"/>
    </location>
</feature>
<dbReference type="InterPro" id="IPR000014">
    <property type="entry name" value="PAS"/>
</dbReference>
<dbReference type="PROSITE" id="PS50883">
    <property type="entry name" value="EAL"/>
    <property type="match status" value="1"/>
</dbReference>
<dbReference type="CDD" id="cd00130">
    <property type="entry name" value="PAS"/>
    <property type="match status" value="2"/>
</dbReference>
<dbReference type="Gene3D" id="3.30.450.20">
    <property type="entry name" value="PAS domain"/>
    <property type="match status" value="2"/>
</dbReference>
<dbReference type="Pfam" id="PF00563">
    <property type="entry name" value="EAL"/>
    <property type="match status" value="1"/>
</dbReference>
<accession>A0A212L6X7</accession>
<dbReference type="EMBL" id="FMJC01000002">
    <property type="protein sequence ID" value="SCM73079.1"/>
    <property type="molecule type" value="Genomic_DNA"/>
</dbReference>
<feature type="domain" description="EAL" evidence="2">
    <location>
        <begin position="467"/>
        <end position="721"/>
    </location>
</feature>
<name>A0A212L6X7_9BACT</name>
<dbReference type="SUPFAM" id="SSF141868">
    <property type="entry name" value="EAL domain-like"/>
    <property type="match status" value="1"/>
</dbReference>
<dbReference type="Pfam" id="PF00990">
    <property type="entry name" value="GGDEF"/>
    <property type="match status" value="1"/>
</dbReference>
<proteinExistence type="predicted"/>